<dbReference type="PROSITE" id="PS00211">
    <property type="entry name" value="ABC_TRANSPORTER_1"/>
    <property type="match status" value="1"/>
</dbReference>
<keyword evidence="2" id="KW-0547">Nucleotide-binding</keyword>
<evidence type="ECO:0000259" key="4">
    <source>
        <dbReference type="PROSITE" id="PS50893"/>
    </source>
</evidence>
<dbReference type="STRING" id="303541.JF72_00250"/>
<dbReference type="EMBL" id="JXLG01000001">
    <property type="protein sequence ID" value="KJY62684.1"/>
    <property type="molecule type" value="Genomic_DNA"/>
</dbReference>
<dbReference type="HOGENOM" id="CLU_000604_1_2_9"/>
<dbReference type="InterPro" id="IPR003593">
    <property type="entry name" value="AAA+_ATPase"/>
</dbReference>
<dbReference type="Proteomes" id="UP000033682">
    <property type="component" value="Unassembled WGS sequence"/>
</dbReference>
<dbReference type="PATRIC" id="fig|303541.3.peg.163"/>
<protein>
    <submittedName>
        <fullName evidence="5">ABC transporter, ATP-binding protein</fullName>
    </submittedName>
</protein>
<dbReference type="Pfam" id="PF00005">
    <property type="entry name" value="ABC_tran"/>
    <property type="match status" value="1"/>
</dbReference>
<evidence type="ECO:0000256" key="3">
    <source>
        <dbReference type="ARBA" id="ARBA00022840"/>
    </source>
</evidence>
<dbReference type="Gene3D" id="3.40.50.300">
    <property type="entry name" value="P-loop containing nucleotide triphosphate hydrolases"/>
    <property type="match status" value="1"/>
</dbReference>
<gene>
    <name evidence="5" type="ORF">JF72_00250</name>
</gene>
<evidence type="ECO:0000313" key="5">
    <source>
        <dbReference type="EMBL" id="KJY62684.1"/>
    </source>
</evidence>
<organism evidence="5 6">
    <name type="scientific">Lactobacillus apis</name>
    <dbReference type="NCBI Taxonomy" id="303541"/>
    <lineage>
        <taxon>Bacteria</taxon>
        <taxon>Bacillati</taxon>
        <taxon>Bacillota</taxon>
        <taxon>Bacilli</taxon>
        <taxon>Lactobacillales</taxon>
        <taxon>Lactobacillaceae</taxon>
        <taxon>Lactobacillus</taxon>
    </lineage>
</organism>
<dbReference type="GO" id="GO:0005524">
    <property type="term" value="F:ATP binding"/>
    <property type="evidence" value="ECO:0007669"/>
    <property type="project" value="UniProtKB-KW"/>
</dbReference>
<dbReference type="AlphaFoldDB" id="A0A0F4LWK2"/>
<evidence type="ECO:0000313" key="6">
    <source>
        <dbReference type="Proteomes" id="UP000033682"/>
    </source>
</evidence>
<keyword evidence="1" id="KW-0813">Transport</keyword>
<evidence type="ECO:0000256" key="1">
    <source>
        <dbReference type="ARBA" id="ARBA00022448"/>
    </source>
</evidence>
<dbReference type="InterPro" id="IPR003439">
    <property type="entry name" value="ABC_transporter-like_ATP-bd"/>
</dbReference>
<reference evidence="5 6" key="1">
    <citation type="submission" date="2015-01" db="EMBL/GenBank/DDBJ databases">
        <title>Comparative genomics of the lactic acid bacteria isolated from the honey bee gut.</title>
        <authorList>
            <person name="Ellegaard K.M."/>
            <person name="Tamarit D."/>
            <person name="Javelind E."/>
            <person name="Olofsson T."/>
            <person name="Andersson S.G."/>
            <person name="Vasquez A."/>
        </authorList>
    </citation>
    <scope>NUCLEOTIDE SEQUENCE [LARGE SCALE GENOMIC DNA]</scope>
    <source>
        <strain evidence="5 6">Hma11</strain>
    </source>
</reference>
<sequence length="238" mass="27237">MLKIENLNKTFGKKQIFDDLNATFDDTGVTLIVGINGVGKTTLLDIVVGILKCNSGRISFNGLTPNQREFKEKLFYVPSDFFLPEYMTGKEYSDFILSHYPHSDFEFFNVCTKWLDINKALNKTLETYSFGMKKKIQIAIMASSGATLILADEIFNGLDFETTIFVQNLIHKMSEASKIIIVSHEPSIIDFYGKDIRVLAHKKLERIHGTSREVIEKVKKEGELNSKLYEMEKHFRTT</sequence>
<dbReference type="InterPro" id="IPR027417">
    <property type="entry name" value="P-loop_NTPase"/>
</dbReference>
<keyword evidence="6" id="KW-1185">Reference proteome</keyword>
<dbReference type="PANTHER" id="PTHR42939">
    <property type="entry name" value="ABC TRANSPORTER ATP-BINDING PROTEIN ALBC-RELATED"/>
    <property type="match status" value="1"/>
</dbReference>
<proteinExistence type="predicted"/>
<accession>A0A0F4LWK2</accession>
<dbReference type="PROSITE" id="PS50893">
    <property type="entry name" value="ABC_TRANSPORTER_2"/>
    <property type="match status" value="1"/>
</dbReference>
<dbReference type="SUPFAM" id="SSF52540">
    <property type="entry name" value="P-loop containing nucleoside triphosphate hydrolases"/>
    <property type="match status" value="1"/>
</dbReference>
<dbReference type="SMART" id="SM00382">
    <property type="entry name" value="AAA"/>
    <property type="match status" value="1"/>
</dbReference>
<dbReference type="InterPro" id="IPR017871">
    <property type="entry name" value="ABC_transporter-like_CS"/>
</dbReference>
<dbReference type="InterPro" id="IPR051782">
    <property type="entry name" value="ABC_Transporter_VariousFunc"/>
</dbReference>
<comment type="caution">
    <text evidence="5">The sequence shown here is derived from an EMBL/GenBank/DDBJ whole genome shotgun (WGS) entry which is preliminary data.</text>
</comment>
<feature type="domain" description="ABC transporter" evidence="4">
    <location>
        <begin position="2"/>
        <end position="227"/>
    </location>
</feature>
<name>A0A0F4LWK2_9LACO</name>
<keyword evidence="3 5" id="KW-0067">ATP-binding</keyword>
<dbReference type="GO" id="GO:0016887">
    <property type="term" value="F:ATP hydrolysis activity"/>
    <property type="evidence" value="ECO:0007669"/>
    <property type="project" value="InterPro"/>
</dbReference>
<dbReference type="RefSeq" id="WP_046305731.1">
    <property type="nucleotide sequence ID" value="NZ_KQ033999.1"/>
</dbReference>
<evidence type="ECO:0000256" key="2">
    <source>
        <dbReference type="ARBA" id="ARBA00022741"/>
    </source>
</evidence>
<dbReference type="PANTHER" id="PTHR42939:SF1">
    <property type="entry name" value="ABC TRANSPORTER ATP-BINDING PROTEIN ALBC-RELATED"/>
    <property type="match status" value="1"/>
</dbReference>